<accession>A0A0E9SUC2</accession>
<dbReference type="AlphaFoldDB" id="A0A0E9SUC2"/>
<reference evidence="1" key="2">
    <citation type="journal article" date="2015" name="Fish Shellfish Immunol.">
        <title>Early steps in the European eel (Anguilla anguilla)-Vibrio vulnificus interaction in the gills: Role of the RtxA13 toxin.</title>
        <authorList>
            <person name="Callol A."/>
            <person name="Pajuelo D."/>
            <person name="Ebbesson L."/>
            <person name="Teles M."/>
            <person name="MacKenzie S."/>
            <person name="Amaro C."/>
        </authorList>
    </citation>
    <scope>NUCLEOTIDE SEQUENCE</scope>
</reference>
<reference evidence="1" key="1">
    <citation type="submission" date="2014-11" db="EMBL/GenBank/DDBJ databases">
        <authorList>
            <person name="Amaro Gonzalez C."/>
        </authorList>
    </citation>
    <scope>NUCLEOTIDE SEQUENCE</scope>
</reference>
<name>A0A0E9SUC2_ANGAN</name>
<protein>
    <submittedName>
        <fullName evidence="1">Uncharacterized protein</fullName>
    </submittedName>
</protein>
<evidence type="ECO:0000313" key="1">
    <source>
        <dbReference type="EMBL" id="JAH44964.1"/>
    </source>
</evidence>
<organism evidence="1">
    <name type="scientific">Anguilla anguilla</name>
    <name type="common">European freshwater eel</name>
    <name type="synonym">Muraena anguilla</name>
    <dbReference type="NCBI Taxonomy" id="7936"/>
    <lineage>
        <taxon>Eukaryota</taxon>
        <taxon>Metazoa</taxon>
        <taxon>Chordata</taxon>
        <taxon>Craniata</taxon>
        <taxon>Vertebrata</taxon>
        <taxon>Euteleostomi</taxon>
        <taxon>Actinopterygii</taxon>
        <taxon>Neopterygii</taxon>
        <taxon>Teleostei</taxon>
        <taxon>Anguilliformes</taxon>
        <taxon>Anguillidae</taxon>
        <taxon>Anguilla</taxon>
    </lineage>
</organism>
<dbReference type="EMBL" id="GBXM01063613">
    <property type="protein sequence ID" value="JAH44964.1"/>
    <property type="molecule type" value="Transcribed_RNA"/>
</dbReference>
<sequence length="17" mass="1965">MQQTFLQLKAKLPNSAF</sequence>
<proteinExistence type="predicted"/>